<dbReference type="InterPro" id="IPR050311">
    <property type="entry name" value="ORC1/CDC6"/>
</dbReference>
<keyword evidence="4" id="KW-0378">Hydrolase</keyword>
<sequence length="659" mass="69478">MSLLRGNTGSVLGKRSHQTTQVEQPDSTFSDLDNALALPTPDPTPNPKRAKTTGSVLDGDHNKENIPPFVLEAINASVPSSPRRTRSLRRTSTVIEGGSSLSGTPRRYASTSNLRQAVVATPATSLSHLSLFTPPSTPPSLLLPLHVRARALLRPTCNDGPQMAGREQERSEIEAFILGFIGNPSSAKDVSALYISGSPGTGKTALVNATLADLAGQLQDVRVLAVNCMALDGVDAVWQQLAELFGAGNKTPGRVRKAKDSPQQIVEKTLSSSKQKCLVVLDEMDHVASSAQALSPLFNLAHTFSASLRLIGIANTHTLTASSTTFSLQSLAGVQTLHFAPYTPEQLLSILQSRLAPLLGEKETMERTKKFLPTATLTLLAKKIAAQTGDVRAVLEVLRGAIDIAAIASTSDSLDGPSPAVTPSHILSALKAYAPAGKTTPASAPSAAAGIVRKASDSETVMKVRELGLQQRLVLLAAFLATKSIEAGVSISASPASSPCRSPVKRTQSSSTASSLEMGQLHAFYTTILGRADSGVFKPVSRSEFGDLAGVLEVVGLLTLSSNSSSLPSTPRKPGKKAFSRSASFAGSSCTQEVRFVDGVRLDEVARGLGLGLDEAPADAREEEVRALYQREQARIAREAKARGHVSSEVVGFEETMED</sequence>
<dbReference type="Gene3D" id="1.10.8.60">
    <property type="match status" value="1"/>
</dbReference>
<evidence type="ECO:0000313" key="5">
    <source>
        <dbReference type="Proteomes" id="UP000292082"/>
    </source>
</evidence>
<dbReference type="InterPro" id="IPR049945">
    <property type="entry name" value="AAA_22"/>
</dbReference>
<dbReference type="InterPro" id="IPR054425">
    <property type="entry name" value="Cdc6_ORC1-like_ATPase_lid"/>
</dbReference>
<proteinExistence type="inferred from homology"/>
<reference evidence="4 5" key="1">
    <citation type="submission" date="2019-01" db="EMBL/GenBank/DDBJ databases">
        <title>Draft genome sequences of three monokaryotic isolates of the white-rot basidiomycete fungus Dichomitus squalens.</title>
        <authorList>
            <consortium name="DOE Joint Genome Institute"/>
            <person name="Lopez S.C."/>
            <person name="Andreopoulos B."/>
            <person name="Pangilinan J."/>
            <person name="Lipzen A."/>
            <person name="Riley R."/>
            <person name="Ahrendt S."/>
            <person name="Ng V."/>
            <person name="Barry K."/>
            <person name="Daum C."/>
            <person name="Grigoriev I.V."/>
            <person name="Hilden K.S."/>
            <person name="Makela M.R."/>
            <person name="de Vries R.P."/>
        </authorList>
    </citation>
    <scope>NUCLEOTIDE SEQUENCE [LARGE SCALE GENOMIC DNA]</scope>
    <source>
        <strain evidence="4 5">CBS 464.89</strain>
    </source>
</reference>
<dbReference type="Proteomes" id="UP000292082">
    <property type="component" value="Unassembled WGS sequence"/>
</dbReference>
<dbReference type="GO" id="GO:0033314">
    <property type="term" value="P:mitotic DNA replication checkpoint signaling"/>
    <property type="evidence" value="ECO:0007669"/>
    <property type="project" value="TreeGrafter"/>
</dbReference>
<feature type="region of interest" description="Disordered" evidence="3">
    <location>
        <begin position="1"/>
        <end position="62"/>
    </location>
</feature>
<dbReference type="PANTHER" id="PTHR10763:SF26">
    <property type="entry name" value="CELL DIVISION CONTROL PROTEIN 6 HOMOLOG"/>
    <property type="match status" value="1"/>
</dbReference>
<dbReference type="Pfam" id="PF13401">
    <property type="entry name" value="AAA_22"/>
    <property type="match status" value="1"/>
</dbReference>
<dbReference type="PANTHER" id="PTHR10763">
    <property type="entry name" value="CELL DIVISION CONTROL PROTEIN 6-RELATED"/>
    <property type="match status" value="1"/>
</dbReference>
<dbReference type="Pfam" id="PF22606">
    <property type="entry name" value="Cdc6-ORC-like_ATPase_lid"/>
    <property type="match status" value="1"/>
</dbReference>
<dbReference type="SMART" id="SM00382">
    <property type="entry name" value="AAA"/>
    <property type="match status" value="1"/>
</dbReference>
<evidence type="ECO:0000256" key="3">
    <source>
        <dbReference type="SAM" id="MobiDB-lite"/>
    </source>
</evidence>
<dbReference type="CDD" id="cd00009">
    <property type="entry name" value="AAA"/>
    <property type="match status" value="1"/>
</dbReference>
<dbReference type="EMBL" id="ML145086">
    <property type="protein sequence ID" value="TBU64563.1"/>
    <property type="molecule type" value="Genomic_DNA"/>
</dbReference>
<dbReference type="GO" id="GO:0006270">
    <property type="term" value="P:DNA replication initiation"/>
    <property type="evidence" value="ECO:0007669"/>
    <property type="project" value="TreeGrafter"/>
</dbReference>
<comment type="similarity">
    <text evidence="1">Belongs to the CDC6/cdc18 family.</text>
</comment>
<feature type="compositionally biased region" description="Polar residues" evidence="3">
    <location>
        <begin position="18"/>
        <end position="31"/>
    </location>
</feature>
<keyword evidence="2" id="KW-0235">DNA replication</keyword>
<name>A0A4Q9QA82_9APHY</name>
<gene>
    <name evidence="4" type="ORF">BD310DRAFT_806480</name>
</gene>
<dbReference type="InterPro" id="IPR003593">
    <property type="entry name" value="AAA+_ATPase"/>
</dbReference>
<dbReference type="GO" id="GO:0016887">
    <property type="term" value="F:ATP hydrolysis activity"/>
    <property type="evidence" value="ECO:0007669"/>
    <property type="project" value="InterPro"/>
</dbReference>
<dbReference type="GO" id="GO:0003688">
    <property type="term" value="F:DNA replication origin binding"/>
    <property type="evidence" value="ECO:0007669"/>
    <property type="project" value="TreeGrafter"/>
</dbReference>
<dbReference type="STRING" id="114155.A0A4Q9QA82"/>
<protein>
    <submittedName>
        <fullName evidence="4">P-loop containing nucleoside triphosphate hydrolase protein</fullName>
    </submittedName>
</protein>
<evidence type="ECO:0000256" key="2">
    <source>
        <dbReference type="ARBA" id="ARBA00022705"/>
    </source>
</evidence>
<dbReference type="OMA" id="LFEWSLH"/>
<dbReference type="Gene3D" id="3.40.50.300">
    <property type="entry name" value="P-loop containing nucleotide triphosphate hydrolases"/>
    <property type="match status" value="1"/>
</dbReference>
<feature type="region of interest" description="Disordered" evidence="3">
    <location>
        <begin position="80"/>
        <end position="107"/>
    </location>
</feature>
<dbReference type="AlphaFoldDB" id="A0A4Q9QA82"/>
<organism evidence="4 5">
    <name type="scientific">Dichomitus squalens</name>
    <dbReference type="NCBI Taxonomy" id="114155"/>
    <lineage>
        <taxon>Eukaryota</taxon>
        <taxon>Fungi</taxon>
        <taxon>Dikarya</taxon>
        <taxon>Basidiomycota</taxon>
        <taxon>Agaricomycotina</taxon>
        <taxon>Agaricomycetes</taxon>
        <taxon>Polyporales</taxon>
        <taxon>Polyporaceae</taxon>
        <taxon>Dichomitus</taxon>
    </lineage>
</organism>
<dbReference type="GO" id="GO:0005634">
    <property type="term" value="C:nucleus"/>
    <property type="evidence" value="ECO:0007669"/>
    <property type="project" value="TreeGrafter"/>
</dbReference>
<dbReference type="SUPFAM" id="SSF52540">
    <property type="entry name" value="P-loop containing nucleoside triphosphate hydrolases"/>
    <property type="match status" value="1"/>
</dbReference>
<accession>A0A4Q9QA82</accession>
<feature type="compositionally biased region" description="Polar residues" evidence="3">
    <location>
        <begin position="1"/>
        <end position="10"/>
    </location>
</feature>
<evidence type="ECO:0000256" key="1">
    <source>
        <dbReference type="ARBA" id="ARBA00006184"/>
    </source>
</evidence>
<dbReference type="InterPro" id="IPR027417">
    <property type="entry name" value="P-loop_NTPase"/>
</dbReference>
<evidence type="ECO:0000313" key="4">
    <source>
        <dbReference type="EMBL" id="TBU64563.1"/>
    </source>
</evidence>
<keyword evidence="5" id="KW-1185">Reference proteome</keyword>